<dbReference type="EMBL" id="CP010086">
    <property type="protein sequence ID" value="AJG98562.1"/>
    <property type="molecule type" value="Genomic_DNA"/>
</dbReference>
<dbReference type="InterPro" id="IPR036890">
    <property type="entry name" value="HATPase_C_sf"/>
</dbReference>
<sequence>MNVFIPKVKEVSIFKEIAHNIINPLEIIREAISNSFDAEALNIYIDICRNNKGEFLIIIKDDGKGMDIDAIHKFFNLGDSNKNNLGIGEKGLGTKTYYKSDLISVFTKIKNKKVYKAEMVNPWQKLNEGIIPQYTIEVFNEKFEFKSGTMVIMKNYKIDNPEKYFNCETIKDYIQWFTAAGSFKNIFASIPSLYKNIKNMQIAPKVFINDGILNQNEEIIGVHIFAQPQELPDEDINEKIYRRTVNYCRHFGPFHLETNINGEFVSVQVYGEVAGINRRKEISRLKKGETYKGRFGLYLAKDFIPFSRRIDLLNDEQYYHYHILVNSQSFELTADRNNLSNENDPKVKWVLDKTKEIINTKIKPIAQEYYFNLRKKEEEEYASRRKFESINKNLNNLEKLDDILIDCIPITKKPYSEYEVAMWFVALLSNDKTKEFIGAISKVVTYSRIAATDMICLDKKYNNVLVEIEYKLSNLFKHKHPLNTYDYVVCWDVDVDYNKIIEFNDKKIILMTKGEKSIILCDNNKSIEIINIKSVINRILARDLEQVKKVSI</sequence>
<reference evidence="2" key="1">
    <citation type="submission" date="2014-12" db="EMBL/GenBank/DDBJ databases">
        <title>Genome sequence of Clostridium beijerinckii strain 59B.</title>
        <authorList>
            <person name="Little G.T."/>
            <person name="Minton N.P."/>
        </authorList>
    </citation>
    <scope>NUCLEOTIDE SEQUENCE [LARGE SCALE GENOMIC DNA]</scope>
    <source>
        <strain evidence="2">59B</strain>
    </source>
</reference>
<dbReference type="AlphaFoldDB" id="A0A0B5QKW3"/>
<dbReference type="OrthoDB" id="5480418at2"/>
<dbReference type="Pfam" id="PF13589">
    <property type="entry name" value="HATPase_c_3"/>
    <property type="match status" value="1"/>
</dbReference>
<protein>
    <submittedName>
        <fullName evidence="1">DNA mismatch repair enzyme (ATPase)</fullName>
    </submittedName>
</protein>
<proteinExistence type="predicted"/>
<dbReference type="RefSeq" id="WP_041895834.1">
    <property type="nucleotide sequence ID" value="NZ_CP010086.2"/>
</dbReference>
<organism evidence="1 2">
    <name type="scientific">Clostridium beijerinckii</name>
    <name type="common">Clostridium MP</name>
    <dbReference type="NCBI Taxonomy" id="1520"/>
    <lineage>
        <taxon>Bacteria</taxon>
        <taxon>Bacillati</taxon>
        <taxon>Bacillota</taxon>
        <taxon>Clostridia</taxon>
        <taxon>Eubacteriales</taxon>
        <taxon>Clostridiaceae</taxon>
        <taxon>Clostridium</taxon>
    </lineage>
</organism>
<gene>
    <name evidence="1" type="ORF">LF65_01964</name>
</gene>
<dbReference type="Gene3D" id="3.30.565.10">
    <property type="entry name" value="Histidine kinase-like ATPase, C-terminal domain"/>
    <property type="match status" value="1"/>
</dbReference>
<evidence type="ECO:0000313" key="1">
    <source>
        <dbReference type="EMBL" id="AJG98562.1"/>
    </source>
</evidence>
<accession>A0A0B5QKW3</accession>
<dbReference type="SUPFAM" id="SSF55874">
    <property type="entry name" value="ATPase domain of HSP90 chaperone/DNA topoisomerase II/histidine kinase"/>
    <property type="match status" value="1"/>
</dbReference>
<name>A0A0B5QKW3_CLOBE</name>
<evidence type="ECO:0000313" key="2">
    <source>
        <dbReference type="Proteomes" id="UP000031866"/>
    </source>
</evidence>
<dbReference type="KEGG" id="cbei:LF65_01964"/>
<dbReference type="STRING" id="1520.LF65_01964"/>
<dbReference type="Proteomes" id="UP000031866">
    <property type="component" value="Chromosome"/>
</dbReference>